<dbReference type="SUPFAM" id="SSF75553">
    <property type="entry name" value="Smc hinge domain"/>
    <property type="match status" value="1"/>
</dbReference>
<dbReference type="GO" id="GO:0005737">
    <property type="term" value="C:cytoplasm"/>
    <property type="evidence" value="ECO:0007669"/>
    <property type="project" value="UniProtKB-SubCell"/>
</dbReference>
<dbReference type="PIRSF" id="PIRSF005719">
    <property type="entry name" value="SMC"/>
    <property type="match status" value="1"/>
</dbReference>
<keyword evidence="3 6" id="KW-0067">ATP-binding</keyword>
<feature type="coiled-coil region" evidence="6">
    <location>
        <begin position="658"/>
        <end position="1009"/>
    </location>
</feature>
<dbReference type="OrthoDB" id="9808768at2"/>
<dbReference type="GO" id="GO:0007062">
    <property type="term" value="P:sister chromatid cohesion"/>
    <property type="evidence" value="ECO:0007669"/>
    <property type="project" value="InterPro"/>
</dbReference>
<gene>
    <name evidence="6" type="primary">smc</name>
    <name evidence="8" type="ORF">CAL65_10515</name>
</gene>
<dbReference type="InterPro" id="IPR036277">
    <property type="entry name" value="SMC_hinge_sf"/>
</dbReference>
<keyword evidence="9" id="KW-1185">Reference proteome</keyword>
<evidence type="ECO:0000256" key="6">
    <source>
        <dbReference type="HAMAP-Rule" id="MF_01894"/>
    </source>
</evidence>
<evidence type="ECO:0000256" key="3">
    <source>
        <dbReference type="ARBA" id="ARBA00022840"/>
    </source>
</evidence>
<dbReference type="InterPro" id="IPR024704">
    <property type="entry name" value="SMC"/>
</dbReference>
<keyword evidence="4 6" id="KW-0175">Coiled coil</keyword>
<dbReference type="RefSeq" id="WP_116302875.1">
    <property type="nucleotide sequence ID" value="NZ_NFZV01000015.1"/>
</dbReference>
<keyword evidence="5 6" id="KW-0238">DNA-binding</keyword>
<dbReference type="InterPro" id="IPR003395">
    <property type="entry name" value="RecF/RecN/SMC_N"/>
</dbReference>
<dbReference type="HAMAP" id="MF_01894">
    <property type="entry name" value="Smc_prok"/>
    <property type="match status" value="1"/>
</dbReference>
<comment type="domain">
    <text evidence="6">Contains large globular domains required for ATP hydrolysis at each terminus and a third globular domain forming a flexible hinge near the middle of the molecule. These domains are separated by coiled-coil structures.</text>
</comment>
<dbReference type="PANTHER" id="PTHR43977">
    <property type="entry name" value="STRUCTURAL MAINTENANCE OF CHROMOSOMES PROTEIN 3"/>
    <property type="match status" value="1"/>
</dbReference>
<evidence type="ECO:0000259" key="7">
    <source>
        <dbReference type="Pfam" id="PF02463"/>
    </source>
</evidence>
<comment type="function">
    <text evidence="6">Required for chromosome condensation and partitioning.</text>
</comment>
<evidence type="ECO:0000313" key="9">
    <source>
        <dbReference type="Proteomes" id="UP000256763"/>
    </source>
</evidence>
<sequence>MRLTKIKLAGFKSFVDPTTVVLPSALIGVVGPNGCGKSNIIDCVRWVMGESSAKYLRGESMTDVIFNGSSSRKPVGQASVELVFDNRDGTLGGQYASYNEISVKRQVNRESQSHYYLNGTRCRKRDITDVFLGTGLGPRSYAIIEQGMISRVVEAKPEELRVYLEEAAGISLYKERRRETERRMRDTRENLERLNDVREEVGRQLEKLKRQAETAERYKALKAEERQYRGQLMALRLRDLDRQLEELGQVLQEKETATEAELAKQRESERGIETAREAHAERSELLGEVQARYYSLGSEIARIEQQITHQKELRGKHQEDLDRNQEAIDAAQLALEEDRDKLAELRERLEELEPMLEEGVAAEEEAAERAGEIQERLDEWQARWEQFNRDAAEPVQTAQVERARIEQFERRNQDLVRRRERLQEEHGTIDLAGFEDEIEQLAEEERQLGEQQLTLQEQREEVQQRFEALREQHNDLGEALAEWRGTVQQTQARLTSLETLQQAALGGVDGLQRWLAEQGWNSDERLAQQLDVEPGWERAVEIVLGDVLQAVCTSRLGLDGALLQGPEQGRVTIMEQAPTEAAPDAFLASKVAADWPVRDFLLGVRWAEDMAAARQIQATLAPGESVITRNGVWLGKHWLRVEGGEEAGGGVLERERDIQQLRESLVGEKDRLSEIEAQLEQAKAHLQETEERRDELASALHELERRLSAVSAQLESRRGRVGELQQRRQRLAEEIAEIDREVETGEEELRAARRHLQEALSRSEELEAQREQLQGERDELQERLQDYRERAREQRELRHDLSLKVEHAKTAGRSLEEALERSQGQLERLCEQRESLREVLQEQGDPTEDLSHQREALLEQRLRVEEELSEARAQLGDLEAQLRELADRRTEADREVQSLRQALESLRLKAQEFKVRRQNEVEKLSDLDLELDTLLDALPADAAESEWQQQLERLESRIARLGAINLAAIDEYKALEERKTYLDRQHEDLTEAMETLESAIRRIDRETRTRFKETYDKVNAGMQRIFPRLFGGGQGYLELTGDDLLETGVAIMARPPGKRITNIHLLSGGEKALTAVALVFAIFELNPSPFCMLDEVDAPLDEANVGRFCNLLVEMSQRVQFIFITHNKATMEIAEHLTGVTMHEPGVSRLVMVDVDEAVQLAAV</sequence>
<dbReference type="Gene3D" id="1.10.287.1490">
    <property type="match status" value="1"/>
</dbReference>
<dbReference type="InterPro" id="IPR011890">
    <property type="entry name" value="SMC_prok"/>
</dbReference>
<reference evidence="9" key="1">
    <citation type="submission" date="2017-05" db="EMBL/GenBank/DDBJ databases">
        <authorList>
            <person name="Sharma S."/>
            <person name="Sidhu C."/>
            <person name="Pinnaka A.K."/>
        </authorList>
    </citation>
    <scope>NUCLEOTIDE SEQUENCE [LARGE SCALE GENOMIC DNA]</scope>
    <source>
        <strain evidence="9">AK93</strain>
    </source>
</reference>
<dbReference type="CDD" id="cd03278">
    <property type="entry name" value="ABC_SMC_barmotin"/>
    <property type="match status" value="2"/>
</dbReference>
<evidence type="ECO:0000256" key="5">
    <source>
        <dbReference type="ARBA" id="ARBA00023125"/>
    </source>
</evidence>
<dbReference type="Pfam" id="PF02463">
    <property type="entry name" value="SMC_N"/>
    <property type="match status" value="1"/>
</dbReference>
<dbReference type="InterPro" id="IPR027417">
    <property type="entry name" value="P-loop_NTPase"/>
</dbReference>
<dbReference type="GO" id="GO:0016887">
    <property type="term" value="F:ATP hydrolysis activity"/>
    <property type="evidence" value="ECO:0007669"/>
    <property type="project" value="InterPro"/>
</dbReference>
<dbReference type="GO" id="GO:0003677">
    <property type="term" value="F:DNA binding"/>
    <property type="evidence" value="ECO:0007669"/>
    <property type="project" value="UniProtKB-UniRule"/>
</dbReference>
<evidence type="ECO:0000256" key="2">
    <source>
        <dbReference type="ARBA" id="ARBA00022741"/>
    </source>
</evidence>
<evidence type="ECO:0000256" key="1">
    <source>
        <dbReference type="ARBA" id="ARBA00022490"/>
    </source>
</evidence>
<dbReference type="GO" id="GO:0005524">
    <property type="term" value="F:ATP binding"/>
    <property type="evidence" value="ECO:0007669"/>
    <property type="project" value="UniProtKB-UniRule"/>
</dbReference>
<dbReference type="GO" id="GO:0007059">
    <property type="term" value="P:chromosome segregation"/>
    <property type="evidence" value="ECO:0007669"/>
    <property type="project" value="UniProtKB-UniRule"/>
</dbReference>
<evidence type="ECO:0000256" key="4">
    <source>
        <dbReference type="ARBA" id="ARBA00023054"/>
    </source>
</evidence>
<feature type="binding site" evidence="6">
    <location>
        <begin position="32"/>
        <end position="39"/>
    </location>
    <ligand>
        <name>ATP</name>
        <dbReference type="ChEBI" id="CHEBI:30616"/>
    </ligand>
</feature>
<dbReference type="EMBL" id="NFZW01000008">
    <property type="protein sequence ID" value="RFA36928.1"/>
    <property type="molecule type" value="Genomic_DNA"/>
</dbReference>
<dbReference type="SUPFAM" id="SSF52540">
    <property type="entry name" value="P-loop containing nucleoside triphosphate hydrolases"/>
    <property type="match status" value="2"/>
</dbReference>
<comment type="similarity">
    <text evidence="6">Belongs to the SMC family.</text>
</comment>
<dbReference type="Gene3D" id="3.40.50.300">
    <property type="entry name" value="P-loop containing nucleotide triphosphate hydrolases"/>
    <property type="match status" value="2"/>
</dbReference>
<dbReference type="SUPFAM" id="SSF57997">
    <property type="entry name" value="Tropomyosin"/>
    <property type="match status" value="1"/>
</dbReference>
<dbReference type="GO" id="GO:0030261">
    <property type="term" value="P:chromosome condensation"/>
    <property type="evidence" value="ECO:0007669"/>
    <property type="project" value="InterPro"/>
</dbReference>
<comment type="subcellular location">
    <subcellularLocation>
        <location evidence="6">Cytoplasm</location>
    </subcellularLocation>
</comment>
<dbReference type="AlphaFoldDB" id="A0A3E0WVT4"/>
<comment type="subunit">
    <text evidence="6">Homodimer.</text>
</comment>
<feature type="coiled-coil region" evidence="6">
    <location>
        <begin position="170"/>
        <end position="260"/>
    </location>
</feature>
<proteinExistence type="inferred from homology"/>
<feature type="domain" description="RecF/RecN/SMC N-terminal" evidence="7">
    <location>
        <begin position="3"/>
        <end position="1148"/>
    </location>
</feature>
<accession>A0A3E0WVT4</accession>
<feature type="coiled-coil region" evidence="6">
    <location>
        <begin position="321"/>
        <end position="479"/>
    </location>
</feature>
<evidence type="ECO:0000313" key="8">
    <source>
        <dbReference type="EMBL" id="RFA36928.1"/>
    </source>
</evidence>
<comment type="caution">
    <text evidence="8">The sequence shown here is derived from an EMBL/GenBank/DDBJ whole genome shotgun (WGS) entry which is preliminary data.</text>
</comment>
<organism evidence="8 9">
    <name type="scientific">Alkalilimnicola ehrlichii</name>
    <dbReference type="NCBI Taxonomy" id="351052"/>
    <lineage>
        <taxon>Bacteria</taxon>
        <taxon>Pseudomonadati</taxon>
        <taxon>Pseudomonadota</taxon>
        <taxon>Gammaproteobacteria</taxon>
        <taxon>Chromatiales</taxon>
        <taxon>Ectothiorhodospiraceae</taxon>
        <taxon>Alkalilimnicola</taxon>
    </lineage>
</organism>
<name>A0A3E0WVT4_9GAMM</name>
<keyword evidence="2 6" id="KW-0547">Nucleotide-binding</keyword>
<keyword evidence="1 6" id="KW-0963">Cytoplasm</keyword>
<dbReference type="NCBIfam" id="TIGR02168">
    <property type="entry name" value="SMC_prok_B"/>
    <property type="match status" value="1"/>
</dbReference>
<dbReference type="Proteomes" id="UP000256763">
    <property type="component" value="Unassembled WGS sequence"/>
</dbReference>
<dbReference type="GO" id="GO:0005694">
    <property type="term" value="C:chromosome"/>
    <property type="evidence" value="ECO:0007669"/>
    <property type="project" value="InterPro"/>
</dbReference>
<protein>
    <recommendedName>
        <fullName evidence="6">Chromosome partition protein Smc</fullName>
    </recommendedName>
</protein>
<dbReference type="GO" id="GO:0006260">
    <property type="term" value="P:DNA replication"/>
    <property type="evidence" value="ECO:0007669"/>
    <property type="project" value="UniProtKB-UniRule"/>
</dbReference>